<reference evidence="1 2" key="1">
    <citation type="submission" date="2019-03" db="EMBL/GenBank/DDBJ databases">
        <title>Single cell metagenomics reveals metabolic interactions within the superorganism composed of flagellate Streblomastix strix and complex community of Bacteroidetes bacteria on its surface.</title>
        <authorList>
            <person name="Treitli S.C."/>
            <person name="Kolisko M."/>
            <person name="Husnik F."/>
            <person name="Keeling P."/>
            <person name="Hampl V."/>
        </authorList>
    </citation>
    <scope>NUCLEOTIDE SEQUENCE [LARGE SCALE GENOMIC DNA]</scope>
    <source>
        <strain evidence="1">ST1C</strain>
    </source>
</reference>
<dbReference type="AlphaFoldDB" id="A0A5J4UPR6"/>
<name>A0A5J4UPR6_9EUKA</name>
<sequence length="171" mass="20054">MINLEQFESIKQHERELTCVNLSKHLNGDNQSRDVALKDGGIINTLTDLLNSKISINMIYPVYYFPIQSLIISSSEEQRKKMAENGTFRWIKRMLDHVDDDYDELILDNFADFFQITMIAFRETDQQVRPNPLGEEMKRNGTVDKLCYIFQFISSSLLPIRMSLQQQIHFI</sequence>
<protein>
    <submittedName>
        <fullName evidence="1">Uncharacterized protein</fullName>
    </submittedName>
</protein>
<evidence type="ECO:0000313" key="1">
    <source>
        <dbReference type="EMBL" id="KAA6372030.1"/>
    </source>
</evidence>
<organism evidence="1 2">
    <name type="scientific">Streblomastix strix</name>
    <dbReference type="NCBI Taxonomy" id="222440"/>
    <lineage>
        <taxon>Eukaryota</taxon>
        <taxon>Metamonada</taxon>
        <taxon>Preaxostyla</taxon>
        <taxon>Oxymonadida</taxon>
        <taxon>Streblomastigidae</taxon>
        <taxon>Streblomastix</taxon>
    </lineage>
</organism>
<dbReference type="EMBL" id="SNRW01013956">
    <property type="protein sequence ID" value="KAA6372030.1"/>
    <property type="molecule type" value="Genomic_DNA"/>
</dbReference>
<gene>
    <name evidence="1" type="ORF">EZS28_032444</name>
</gene>
<evidence type="ECO:0000313" key="2">
    <source>
        <dbReference type="Proteomes" id="UP000324800"/>
    </source>
</evidence>
<dbReference type="Proteomes" id="UP000324800">
    <property type="component" value="Unassembled WGS sequence"/>
</dbReference>
<proteinExistence type="predicted"/>
<comment type="caution">
    <text evidence="1">The sequence shown here is derived from an EMBL/GenBank/DDBJ whole genome shotgun (WGS) entry which is preliminary data.</text>
</comment>
<accession>A0A5J4UPR6</accession>